<reference evidence="1 2" key="1">
    <citation type="submission" date="2020-04" db="EMBL/GenBank/DDBJ databases">
        <title>Whole-genome sequencing of Vibrio spp. from China reveals different genetic environments of blaCTX-M-14 among diverse lineages.</title>
        <authorList>
            <person name="Zheng Z."/>
            <person name="Ye L."/>
            <person name="Chen S."/>
        </authorList>
    </citation>
    <scope>NUCLEOTIDE SEQUENCE [LARGE SCALE GENOMIC DNA]</scope>
    <source>
        <strain evidence="1 2">Vb0551</strain>
    </source>
</reference>
<feature type="non-terminal residue" evidence="1">
    <location>
        <position position="1"/>
    </location>
</feature>
<dbReference type="AlphaFoldDB" id="A0A7Y0SIJ0"/>
<evidence type="ECO:0000313" key="2">
    <source>
        <dbReference type="Proteomes" id="UP000518904"/>
    </source>
</evidence>
<sequence length="81" mass="9230">MGVQLLGKKCFKTHHEDCDKVFGVCTNRAKDFHCCYESVISRIIMEQAIVQLGWSAKSFRNEMGCRGLKISELSKVNFSKI</sequence>
<dbReference type="EMBL" id="JABCLB010001363">
    <property type="protein sequence ID" value="NMU84065.1"/>
    <property type="molecule type" value="Genomic_DNA"/>
</dbReference>
<dbReference type="Proteomes" id="UP000518904">
    <property type="component" value="Unassembled WGS sequence"/>
</dbReference>
<dbReference type="InterPro" id="IPR014121">
    <property type="entry name" value="TraN_Ftype"/>
</dbReference>
<accession>A0A7Y0SIJ0</accession>
<protein>
    <submittedName>
        <fullName evidence="1">Conjugal transfer protein TraN</fullName>
    </submittedName>
</protein>
<comment type="caution">
    <text evidence="1">The sequence shown here is derived from an EMBL/GenBank/DDBJ whole genome shotgun (WGS) entry which is preliminary data.</text>
</comment>
<proteinExistence type="predicted"/>
<organism evidence="1 2">
    <name type="scientific">Vibrio parahaemolyticus</name>
    <dbReference type="NCBI Taxonomy" id="670"/>
    <lineage>
        <taxon>Bacteria</taxon>
        <taxon>Pseudomonadati</taxon>
        <taxon>Pseudomonadota</taxon>
        <taxon>Gammaproteobacteria</taxon>
        <taxon>Vibrionales</taxon>
        <taxon>Vibrionaceae</taxon>
        <taxon>Vibrio</taxon>
    </lineage>
</organism>
<name>A0A7Y0SIJ0_VIBPH</name>
<dbReference type="Pfam" id="PF06986">
    <property type="entry name" value="F_T4SS_TraN"/>
    <property type="match status" value="1"/>
</dbReference>
<feature type="non-terminal residue" evidence="1">
    <location>
        <position position="81"/>
    </location>
</feature>
<gene>
    <name evidence="1" type="primary">traN</name>
    <name evidence="1" type="ORF">HKB16_14355</name>
</gene>
<evidence type="ECO:0000313" key="1">
    <source>
        <dbReference type="EMBL" id="NMU84065.1"/>
    </source>
</evidence>